<evidence type="ECO:0000256" key="1">
    <source>
        <dbReference type="ARBA" id="ARBA00022884"/>
    </source>
</evidence>
<dbReference type="InterPro" id="IPR012677">
    <property type="entry name" value="Nucleotide-bd_a/b_plait_sf"/>
</dbReference>
<feature type="transmembrane region" description="Helical" evidence="2">
    <location>
        <begin position="111"/>
        <end position="133"/>
    </location>
</feature>
<accession>A0A498HVC7</accession>
<sequence length="134" mass="14720">MIASTTSLALPSLSPKTLALYTPKTVSIVVSSKFEQDEEDFSDDREASPKPKLFVGNLPLNVDSAQLTGIFESAGNVKMVEVIIGVSKRQEDDCDEDVRQEDDYLSPSEDLLLVVVFLLFLRLGLPAPNIILLH</sequence>
<reference evidence="4 5" key="1">
    <citation type="submission" date="2018-10" db="EMBL/GenBank/DDBJ databases">
        <title>A high-quality apple genome assembly.</title>
        <authorList>
            <person name="Hu J."/>
        </authorList>
    </citation>
    <scope>NUCLEOTIDE SEQUENCE [LARGE SCALE GENOMIC DNA]</scope>
    <source>
        <strain evidence="5">cv. HFTH1</strain>
        <tissue evidence="4">Young leaf</tissue>
    </source>
</reference>
<gene>
    <name evidence="4" type="ORF">DVH24_029330</name>
</gene>
<evidence type="ECO:0000313" key="4">
    <source>
        <dbReference type="EMBL" id="RXH74609.1"/>
    </source>
</evidence>
<dbReference type="GO" id="GO:1901259">
    <property type="term" value="P:chloroplast rRNA processing"/>
    <property type="evidence" value="ECO:0007669"/>
    <property type="project" value="TreeGrafter"/>
</dbReference>
<protein>
    <recommendedName>
        <fullName evidence="3">RRM domain-containing protein</fullName>
    </recommendedName>
</protein>
<dbReference type="GO" id="GO:0009535">
    <property type="term" value="C:chloroplast thylakoid membrane"/>
    <property type="evidence" value="ECO:0007669"/>
    <property type="project" value="TreeGrafter"/>
</dbReference>
<dbReference type="Proteomes" id="UP000290289">
    <property type="component" value="Chromosome 15"/>
</dbReference>
<dbReference type="STRING" id="3750.A0A498HVC7"/>
<dbReference type="Pfam" id="PF00076">
    <property type="entry name" value="RRM_1"/>
    <property type="match status" value="1"/>
</dbReference>
<keyword evidence="5" id="KW-1185">Reference proteome</keyword>
<dbReference type="InterPro" id="IPR050502">
    <property type="entry name" value="Euk_RNA-bind_prot"/>
</dbReference>
<dbReference type="InterPro" id="IPR035979">
    <property type="entry name" value="RBD_domain_sf"/>
</dbReference>
<keyword evidence="2" id="KW-1133">Transmembrane helix</keyword>
<dbReference type="InterPro" id="IPR000504">
    <property type="entry name" value="RRM_dom"/>
</dbReference>
<evidence type="ECO:0000256" key="2">
    <source>
        <dbReference type="SAM" id="Phobius"/>
    </source>
</evidence>
<dbReference type="PANTHER" id="PTHR48025">
    <property type="entry name" value="OS02G0815200 PROTEIN"/>
    <property type="match status" value="1"/>
</dbReference>
<comment type="caution">
    <text evidence="4">The sequence shown here is derived from an EMBL/GenBank/DDBJ whole genome shotgun (WGS) entry which is preliminary data.</text>
</comment>
<dbReference type="AlphaFoldDB" id="A0A498HVC7"/>
<keyword evidence="2" id="KW-0472">Membrane</keyword>
<keyword evidence="1" id="KW-0694">RNA-binding</keyword>
<dbReference type="GO" id="GO:0003729">
    <property type="term" value="F:mRNA binding"/>
    <property type="evidence" value="ECO:0007669"/>
    <property type="project" value="TreeGrafter"/>
</dbReference>
<feature type="domain" description="RRM" evidence="3">
    <location>
        <begin position="53"/>
        <end position="85"/>
    </location>
</feature>
<dbReference type="SUPFAM" id="SSF54928">
    <property type="entry name" value="RNA-binding domain, RBD"/>
    <property type="match status" value="1"/>
</dbReference>
<evidence type="ECO:0000313" key="5">
    <source>
        <dbReference type="Proteomes" id="UP000290289"/>
    </source>
</evidence>
<organism evidence="4 5">
    <name type="scientific">Malus domestica</name>
    <name type="common">Apple</name>
    <name type="synonym">Pyrus malus</name>
    <dbReference type="NCBI Taxonomy" id="3750"/>
    <lineage>
        <taxon>Eukaryota</taxon>
        <taxon>Viridiplantae</taxon>
        <taxon>Streptophyta</taxon>
        <taxon>Embryophyta</taxon>
        <taxon>Tracheophyta</taxon>
        <taxon>Spermatophyta</taxon>
        <taxon>Magnoliopsida</taxon>
        <taxon>eudicotyledons</taxon>
        <taxon>Gunneridae</taxon>
        <taxon>Pentapetalae</taxon>
        <taxon>rosids</taxon>
        <taxon>fabids</taxon>
        <taxon>Rosales</taxon>
        <taxon>Rosaceae</taxon>
        <taxon>Amygdaloideae</taxon>
        <taxon>Maleae</taxon>
        <taxon>Malus</taxon>
    </lineage>
</organism>
<dbReference type="EMBL" id="RDQH01000341">
    <property type="protein sequence ID" value="RXH74609.1"/>
    <property type="molecule type" value="Genomic_DNA"/>
</dbReference>
<dbReference type="Gene3D" id="3.30.70.330">
    <property type="match status" value="1"/>
</dbReference>
<dbReference type="PANTHER" id="PTHR48025:SF1">
    <property type="entry name" value="RRM DOMAIN-CONTAINING PROTEIN"/>
    <property type="match status" value="1"/>
</dbReference>
<name>A0A498HVC7_MALDO</name>
<proteinExistence type="predicted"/>
<evidence type="ECO:0000259" key="3">
    <source>
        <dbReference type="Pfam" id="PF00076"/>
    </source>
</evidence>
<keyword evidence="2" id="KW-0812">Transmembrane</keyword>